<evidence type="ECO:0000313" key="6">
    <source>
        <dbReference type="EMBL" id="CAI2385841.1"/>
    </source>
</evidence>
<dbReference type="AlphaFoldDB" id="A0AAD1Y5P6"/>
<evidence type="ECO:0000313" key="7">
    <source>
        <dbReference type="Proteomes" id="UP001295684"/>
    </source>
</evidence>
<feature type="region of interest" description="Disordered" evidence="4">
    <location>
        <begin position="505"/>
        <end position="606"/>
    </location>
</feature>
<organism evidence="6 7">
    <name type="scientific">Euplotes crassus</name>
    <dbReference type="NCBI Taxonomy" id="5936"/>
    <lineage>
        <taxon>Eukaryota</taxon>
        <taxon>Sar</taxon>
        <taxon>Alveolata</taxon>
        <taxon>Ciliophora</taxon>
        <taxon>Intramacronucleata</taxon>
        <taxon>Spirotrichea</taxon>
        <taxon>Hypotrichia</taxon>
        <taxon>Euplotida</taxon>
        <taxon>Euplotidae</taxon>
        <taxon>Moneuplotes</taxon>
    </lineage>
</organism>
<dbReference type="InterPro" id="IPR050821">
    <property type="entry name" value="Cytosolic_carboxypeptidase"/>
</dbReference>
<dbReference type="PROSITE" id="PS52035">
    <property type="entry name" value="PEPTIDASE_M14"/>
    <property type="match status" value="1"/>
</dbReference>
<evidence type="ECO:0000256" key="1">
    <source>
        <dbReference type="ARBA" id="ARBA00001947"/>
    </source>
</evidence>
<accession>A0AAD1Y5P6</accession>
<proteinExistence type="inferred from homology"/>
<feature type="compositionally biased region" description="Basic and acidic residues" evidence="4">
    <location>
        <begin position="555"/>
        <end position="583"/>
    </location>
</feature>
<feature type="compositionally biased region" description="Basic and acidic residues" evidence="4">
    <location>
        <begin position="534"/>
        <end position="547"/>
    </location>
</feature>
<feature type="active site" description="Proton donor/acceptor" evidence="3">
    <location>
        <position position="406"/>
    </location>
</feature>
<evidence type="ECO:0000256" key="3">
    <source>
        <dbReference type="PROSITE-ProRule" id="PRU01379"/>
    </source>
</evidence>
<evidence type="ECO:0000256" key="4">
    <source>
        <dbReference type="SAM" id="MobiDB-lite"/>
    </source>
</evidence>
<reference evidence="6" key="1">
    <citation type="submission" date="2023-07" db="EMBL/GenBank/DDBJ databases">
        <authorList>
            <consortium name="AG Swart"/>
            <person name="Singh M."/>
            <person name="Singh A."/>
            <person name="Seah K."/>
            <person name="Emmerich C."/>
        </authorList>
    </citation>
    <scope>NUCLEOTIDE SEQUENCE</scope>
    <source>
        <strain evidence="6">DP1</strain>
    </source>
</reference>
<dbReference type="Gene3D" id="3.40.630.10">
    <property type="entry name" value="Zn peptidases"/>
    <property type="match status" value="1"/>
</dbReference>
<comment type="cofactor">
    <cofactor evidence="1">
        <name>Zn(2+)</name>
        <dbReference type="ChEBI" id="CHEBI:29105"/>
    </cofactor>
</comment>
<dbReference type="Proteomes" id="UP001295684">
    <property type="component" value="Unassembled WGS sequence"/>
</dbReference>
<dbReference type="InterPro" id="IPR040626">
    <property type="entry name" value="Pepdidase_M14_N"/>
</dbReference>
<name>A0AAD1Y5P6_EUPCR</name>
<sequence length="786" mass="90774">MKGRSKCGVNPQQGEFKFKNIHFSSKFDSGNLCSAREIDPWSYELQISRDSNSSYKVFYHFSVTNFTPNETYTFILRNLMPQGKLYNAGLRPVYKPFPSEQQWKTIPGEIIWRTETDGFLVRFDHIFSEKDKSVSFAFTYPFSYEEITQMVDQVQEKCEENKDIYFKRETLVHSLEKRKMELITITDTSEMTTDEEPLIKGCFPLHKKFMSRPKIFNKPTIFFTGRVHPGETPASHALKGVLDLLTDFEHPMCKALLKEFVFKIIPVLNPDGVYRGHYRLDTKGQNLNRYYTSPTLGVQPTIFAAKAAIAQQKDLDKLKVYIDFHAHAGKKGCFMFGNHLYGQNQVNNCLLAKLVSLNSINFDFQECRFSEEMMNVVDKRDGLSREGCGRVSIWKTTEIDHCYTLECHYSCGVRTKKLTPMVCSETGEILPEREVNDISSDMYKGDKPPVFTIEILEDVGKAVLAGLLDLISKNPVSRLPSSKYKDVSGVRKEIEKHVDEVWGLDEKPENKPQRRPINSLPRVALIGPKKKTKTHEEKVREKLEKKEKDRKRIQRLRESYLKDLKEKEKKTSTSVSKESEETKSPTSNTKSRSNCERDFNREASEEMSSYKTDLSLFTESKIDLIKHHSNQDSYIPSLDRMNIYKAKSNNPVINYQNNNRSILDRRVSRLNPSNRLNVAESPSKINLSFNTSCLHPSGIFPQNLGGRDECFQFFLDPRMHQRGTFIAKVPPKTFFNKRNKVVNKLNSRQRKGKTKPRQKSSIITSKIAKSVPKSREKSYTCKQSYL</sequence>
<dbReference type="PANTHER" id="PTHR12756:SF12">
    <property type="entry name" value="CYTOSOLIC CARBOXYPEPTIDASE-LIKE PROTEIN 5"/>
    <property type="match status" value="1"/>
</dbReference>
<dbReference type="GO" id="GO:0004181">
    <property type="term" value="F:metallocarboxypeptidase activity"/>
    <property type="evidence" value="ECO:0007669"/>
    <property type="project" value="InterPro"/>
</dbReference>
<keyword evidence="7" id="KW-1185">Reference proteome</keyword>
<dbReference type="InterPro" id="IPR000834">
    <property type="entry name" value="Peptidase_M14"/>
</dbReference>
<feature type="domain" description="Peptidase M14" evidence="5">
    <location>
        <begin position="140"/>
        <end position="430"/>
    </location>
</feature>
<protein>
    <recommendedName>
        <fullName evidence="5">Peptidase M14 domain-containing protein</fullName>
    </recommendedName>
</protein>
<dbReference type="Pfam" id="PF18027">
    <property type="entry name" value="Pepdidase_M14_N"/>
    <property type="match status" value="1"/>
</dbReference>
<dbReference type="Gene3D" id="2.60.40.3120">
    <property type="match status" value="1"/>
</dbReference>
<evidence type="ECO:0000256" key="2">
    <source>
        <dbReference type="ARBA" id="ARBA00005988"/>
    </source>
</evidence>
<gene>
    <name evidence="6" type="ORF">ECRASSUSDP1_LOCUS27428</name>
</gene>
<dbReference type="EMBL" id="CAMPGE010028301">
    <property type="protein sequence ID" value="CAI2385841.1"/>
    <property type="molecule type" value="Genomic_DNA"/>
</dbReference>
<dbReference type="GO" id="GO:0006508">
    <property type="term" value="P:proteolysis"/>
    <property type="evidence" value="ECO:0007669"/>
    <property type="project" value="InterPro"/>
</dbReference>
<feature type="compositionally biased region" description="Basic and acidic residues" evidence="4">
    <location>
        <begin position="593"/>
        <end position="604"/>
    </location>
</feature>
<dbReference type="Pfam" id="PF00246">
    <property type="entry name" value="Peptidase_M14"/>
    <property type="match status" value="1"/>
</dbReference>
<comment type="caution">
    <text evidence="6">The sequence shown here is derived from an EMBL/GenBank/DDBJ whole genome shotgun (WGS) entry which is preliminary data.</text>
</comment>
<dbReference type="SUPFAM" id="SSF53187">
    <property type="entry name" value="Zn-dependent exopeptidases"/>
    <property type="match status" value="1"/>
</dbReference>
<dbReference type="PANTHER" id="PTHR12756">
    <property type="entry name" value="CYTOSOLIC CARBOXYPEPTIDASE"/>
    <property type="match status" value="1"/>
</dbReference>
<dbReference type="GO" id="GO:0008270">
    <property type="term" value="F:zinc ion binding"/>
    <property type="evidence" value="ECO:0007669"/>
    <property type="project" value="InterPro"/>
</dbReference>
<comment type="similarity">
    <text evidence="2 3">Belongs to the peptidase M14 family.</text>
</comment>
<evidence type="ECO:0000259" key="5">
    <source>
        <dbReference type="PROSITE" id="PS52035"/>
    </source>
</evidence>